<dbReference type="EMBL" id="MSZS01000004">
    <property type="protein sequence ID" value="PKX94067.1"/>
    <property type="molecule type" value="Genomic_DNA"/>
</dbReference>
<dbReference type="Proteomes" id="UP000234474">
    <property type="component" value="Unassembled WGS sequence"/>
</dbReference>
<dbReference type="RefSeq" id="XP_024682662.1">
    <property type="nucleotide sequence ID" value="XM_024824878.1"/>
</dbReference>
<accession>A0A2I1C8U9</accession>
<reference evidence="3" key="1">
    <citation type="journal article" date="2018" name="Proc. Natl. Acad. Sci. U.S.A.">
        <title>Linking secondary metabolites to gene clusters through genome sequencing of six diverse Aspergillus species.</title>
        <authorList>
            <person name="Kaerboelling I."/>
            <person name="Vesth T.C."/>
            <person name="Frisvad J.C."/>
            <person name="Nybo J.L."/>
            <person name="Theobald S."/>
            <person name="Kuo A."/>
            <person name="Bowyer P."/>
            <person name="Matsuda Y."/>
            <person name="Mondo S."/>
            <person name="Lyhne E.K."/>
            <person name="Kogle M.E."/>
            <person name="Clum A."/>
            <person name="Lipzen A."/>
            <person name="Salamov A."/>
            <person name="Ngan C.Y."/>
            <person name="Daum C."/>
            <person name="Chiniquy J."/>
            <person name="Barry K."/>
            <person name="LaButti K."/>
            <person name="Haridas S."/>
            <person name="Simmons B.A."/>
            <person name="Magnuson J.K."/>
            <person name="Mortensen U.H."/>
            <person name="Larsen T.O."/>
            <person name="Grigoriev I.V."/>
            <person name="Baker S.E."/>
            <person name="Andersen M.R."/>
        </authorList>
    </citation>
    <scope>NUCLEOTIDE SEQUENCE [LARGE SCALE GENOMIC DNA]</scope>
    <source>
        <strain evidence="3">IBT 16806</strain>
    </source>
</reference>
<organism evidence="2 3">
    <name type="scientific">Aspergillus novofumigatus (strain IBT 16806)</name>
    <dbReference type="NCBI Taxonomy" id="1392255"/>
    <lineage>
        <taxon>Eukaryota</taxon>
        <taxon>Fungi</taxon>
        <taxon>Dikarya</taxon>
        <taxon>Ascomycota</taxon>
        <taxon>Pezizomycotina</taxon>
        <taxon>Eurotiomycetes</taxon>
        <taxon>Eurotiomycetidae</taxon>
        <taxon>Eurotiales</taxon>
        <taxon>Aspergillaceae</taxon>
        <taxon>Aspergillus</taxon>
        <taxon>Aspergillus subgen. Fumigati</taxon>
    </lineage>
</organism>
<evidence type="ECO:0000313" key="3">
    <source>
        <dbReference type="Proteomes" id="UP000234474"/>
    </source>
</evidence>
<comment type="caution">
    <text evidence="2">The sequence shown here is derived from an EMBL/GenBank/DDBJ whole genome shotgun (WGS) entry which is preliminary data.</text>
</comment>
<name>A0A2I1C8U9_ASPN1</name>
<evidence type="ECO:0000256" key="1">
    <source>
        <dbReference type="SAM" id="MobiDB-lite"/>
    </source>
</evidence>
<dbReference type="OrthoDB" id="66144at2759"/>
<feature type="compositionally biased region" description="Low complexity" evidence="1">
    <location>
        <begin position="107"/>
        <end position="127"/>
    </location>
</feature>
<dbReference type="VEuPathDB" id="FungiDB:P174DRAFT_420626"/>
<dbReference type="AlphaFoldDB" id="A0A2I1C8U9"/>
<sequence>MRICILQTAFTNPHAAEECSPVHDPGNFTDQHTFDHGYDFYFNFMWGQHEDDLSGIDACKYFESLGLPSVGQRSEVLERSKNDLYKDARALGYPRVPGTTPPDSDSDSASSNIQTPSSSSSSSSPEPYSLTAVQAILPTLGPFDHILNLSVLYFLSPVDFSLTMVRSFQLARKSLVGWIDEIPETYMAKLLEMGPPHSHMIGFNQLEDMEKMFCNLPPPGWKLAEKFRQSE</sequence>
<proteinExistence type="predicted"/>
<feature type="region of interest" description="Disordered" evidence="1">
    <location>
        <begin position="91"/>
        <end position="127"/>
    </location>
</feature>
<evidence type="ECO:0000313" key="2">
    <source>
        <dbReference type="EMBL" id="PKX94067.1"/>
    </source>
</evidence>
<dbReference type="GeneID" id="36532203"/>
<keyword evidence="3" id="KW-1185">Reference proteome</keyword>
<protein>
    <submittedName>
        <fullName evidence="2">Uncharacterized protein</fullName>
    </submittedName>
</protein>
<gene>
    <name evidence="2" type="ORF">P174DRAFT_420626</name>
</gene>